<accession>A0A149QXZ7</accession>
<protein>
    <submittedName>
        <fullName evidence="2">Uncharacterized protein</fullName>
    </submittedName>
</protein>
<dbReference type="Proteomes" id="UP000075573">
    <property type="component" value="Unassembled WGS sequence"/>
</dbReference>
<evidence type="ECO:0000256" key="1">
    <source>
        <dbReference type="SAM" id="MobiDB-lite"/>
    </source>
</evidence>
<feature type="region of interest" description="Disordered" evidence="1">
    <location>
        <begin position="20"/>
        <end position="42"/>
    </location>
</feature>
<evidence type="ECO:0000313" key="3">
    <source>
        <dbReference type="Proteomes" id="UP000075573"/>
    </source>
</evidence>
<comment type="caution">
    <text evidence="2">The sequence shown here is derived from an EMBL/GenBank/DDBJ whole genome shotgun (WGS) entry which is preliminary data.</text>
</comment>
<organism evidence="2 3">
    <name type="scientific">Gluconobacter potus</name>
    <dbReference type="NCBI Taxonomy" id="2724927"/>
    <lineage>
        <taxon>Bacteria</taxon>
        <taxon>Pseudomonadati</taxon>
        <taxon>Pseudomonadota</taxon>
        <taxon>Alphaproteobacteria</taxon>
        <taxon>Acetobacterales</taxon>
        <taxon>Acetobacteraceae</taxon>
        <taxon>Gluconobacter</taxon>
    </lineage>
</organism>
<evidence type="ECO:0000313" key="2">
    <source>
        <dbReference type="EMBL" id="KXV02196.1"/>
    </source>
</evidence>
<dbReference type="AlphaFoldDB" id="A0A149QXZ7"/>
<dbReference type="PATRIC" id="fig|442.7.peg.3207"/>
<sequence length="151" mass="16730">MNTLFMFFCRHEVIKHDVAGSPPIADTPHHKVSNRPGMTGRDKSVAQKADILRPGLLRAVHQTMPTEQVIGVEHDALPARGLGTAFRALTGHEYRLVIRRKAAVKERVDGVPVSCRLLIMDVEGAITAEIPGEAGFRHEYNRFHSLFSMGP</sequence>
<proteinExistence type="predicted"/>
<reference evidence="2 3" key="1">
    <citation type="submission" date="2015-06" db="EMBL/GenBank/DDBJ databases">
        <title>Improved classification and identification of acetic acid bacteria using matrix-assisted laser desorption/ionization time-of-flight mass spectrometry; Gluconobacter nephelii and Gluconobacter uchimurae are later heterotypic synonyms of Gluconobacter japonicus and Gluconobacter oxydans, respectively.</title>
        <authorList>
            <person name="Li L."/>
            <person name="Cleenwerck I."/>
            <person name="De Vuyst L."/>
            <person name="Vandamme P."/>
        </authorList>
    </citation>
    <scope>NUCLEOTIDE SEQUENCE [LARGE SCALE GENOMIC DNA]</scope>
    <source>
        <strain evidence="2 3">LMG 1764</strain>
    </source>
</reference>
<name>A0A149QXZ7_9PROT</name>
<gene>
    <name evidence="2" type="ORF">AD929_03600</name>
</gene>
<dbReference type="EMBL" id="LHZB01000101">
    <property type="protein sequence ID" value="KXV02196.1"/>
    <property type="molecule type" value="Genomic_DNA"/>
</dbReference>